<dbReference type="AlphaFoldDB" id="A0A1I0S8S1"/>
<dbReference type="OrthoDB" id="1097715at2"/>
<proteinExistence type="predicted"/>
<feature type="chain" id="PRO_5011600302" description="DUF4251 domain-containing protein" evidence="1">
    <location>
        <begin position="26"/>
        <end position="173"/>
    </location>
</feature>
<reference evidence="3" key="1">
    <citation type="submission" date="2016-10" db="EMBL/GenBank/DDBJ databases">
        <authorList>
            <person name="Varghese N."/>
            <person name="Submissions S."/>
        </authorList>
    </citation>
    <scope>NUCLEOTIDE SEQUENCE [LARGE SCALE GENOMIC DNA]</scope>
    <source>
        <strain evidence="3">DSM 3695</strain>
    </source>
</reference>
<name>A0A1I0S8S1_9BACT</name>
<dbReference type="RefSeq" id="WP_089899096.1">
    <property type="nucleotide sequence ID" value="NZ_FOJG01000002.1"/>
</dbReference>
<sequence>MKRFFVLKAAILLLLGAVTTTGLFAQETKAQQKADKAAKVKSLIDSHNYVFVAQTALPMSGRMRNLTSEYNLTVAADSVVSYLPYFGRAYTSVDYGATRSPLDFKTKSFDYNATPGKKDGWNITIKPKDNRGVQSFNLSVSSEGYASLQVTSSDRSPISFNGYVTEVKAKKKK</sequence>
<accession>A0A1I0S8S1</accession>
<protein>
    <recommendedName>
        <fullName evidence="4">DUF4251 domain-containing protein</fullName>
    </recommendedName>
</protein>
<evidence type="ECO:0000256" key="1">
    <source>
        <dbReference type="SAM" id="SignalP"/>
    </source>
</evidence>
<evidence type="ECO:0000313" key="3">
    <source>
        <dbReference type="Proteomes" id="UP000199310"/>
    </source>
</evidence>
<dbReference type="Gene3D" id="2.40.128.410">
    <property type="match status" value="1"/>
</dbReference>
<organism evidence="2 3">
    <name type="scientific">Chitinophaga arvensicola</name>
    <dbReference type="NCBI Taxonomy" id="29529"/>
    <lineage>
        <taxon>Bacteria</taxon>
        <taxon>Pseudomonadati</taxon>
        <taxon>Bacteroidota</taxon>
        <taxon>Chitinophagia</taxon>
        <taxon>Chitinophagales</taxon>
        <taxon>Chitinophagaceae</taxon>
        <taxon>Chitinophaga</taxon>
    </lineage>
</organism>
<dbReference type="Pfam" id="PF14059">
    <property type="entry name" value="DUF4251"/>
    <property type="match status" value="1"/>
</dbReference>
<feature type="signal peptide" evidence="1">
    <location>
        <begin position="1"/>
        <end position="25"/>
    </location>
</feature>
<dbReference type="EMBL" id="FOJG01000002">
    <property type="protein sequence ID" value="SEW52549.1"/>
    <property type="molecule type" value="Genomic_DNA"/>
</dbReference>
<dbReference type="STRING" id="29529.SAMN04488122_4925"/>
<keyword evidence="1" id="KW-0732">Signal</keyword>
<evidence type="ECO:0000313" key="2">
    <source>
        <dbReference type="EMBL" id="SEW52549.1"/>
    </source>
</evidence>
<dbReference type="Proteomes" id="UP000199310">
    <property type="component" value="Unassembled WGS sequence"/>
</dbReference>
<gene>
    <name evidence="2" type="ORF">SAMN04488122_4925</name>
</gene>
<keyword evidence="3" id="KW-1185">Reference proteome</keyword>
<dbReference type="InterPro" id="IPR025347">
    <property type="entry name" value="DUF4251"/>
</dbReference>
<evidence type="ECO:0008006" key="4">
    <source>
        <dbReference type="Google" id="ProtNLM"/>
    </source>
</evidence>